<name>A0AC61S9E1_9EURY</name>
<comment type="caution">
    <text evidence="1">The sequence shown here is derived from an EMBL/GenBank/DDBJ whole genome shotgun (WGS) entry which is preliminary data.</text>
</comment>
<dbReference type="Proteomes" id="UP000315423">
    <property type="component" value="Unassembled WGS sequence"/>
</dbReference>
<dbReference type="EMBL" id="QYBA01000248">
    <property type="protein sequence ID" value="TKY91170.1"/>
    <property type="molecule type" value="Genomic_DNA"/>
</dbReference>
<protein>
    <submittedName>
        <fullName evidence="1">Uncharacterized protein</fullName>
    </submittedName>
</protein>
<reference evidence="1" key="1">
    <citation type="submission" date="2018-09" db="EMBL/GenBank/DDBJ databases">
        <title>A genomic encyclopedia of anaerobic methanotrophic archaea.</title>
        <authorList>
            <person name="Skennerton C.T."/>
            <person name="Chadwick G.L."/>
            <person name="Laso-Perez R."/>
            <person name="Leu A.O."/>
            <person name="Speth D.R."/>
            <person name="Yu H."/>
            <person name="Morgan-Lang C."/>
            <person name="Hatzenpichler R."/>
            <person name="Goudeau D."/>
            <person name="Malmstrom R."/>
            <person name="Woyke T."/>
            <person name="Hallam S."/>
            <person name="Tyson G.W."/>
            <person name="Wegener G."/>
            <person name="Boetius A."/>
            <person name="Orphan V.J."/>
        </authorList>
    </citation>
    <scope>NUCLEOTIDE SEQUENCE</scope>
    <source>
        <strain evidence="1">CONS3730D10UFb2</strain>
    </source>
</reference>
<evidence type="ECO:0000313" key="1">
    <source>
        <dbReference type="EMBL" id="TKY91170.1"/>
    </source>
</evidence>
<proteinExistence type="predicted"/>
<evidence type="ECO:0000313" key="2">
    <source>
        <dbReference type="Proteomes" id="UP000315423"/>
    </source>
</evidence>
<gene>
    <name evidence="1" type="ORF">C5S46_07240</name>
</gene>
<sequence length="599" mass="68873">MSIFNYGIYNTSGRLLKGHLEGYRDLAWQLDVNMVALYFESKNEDVILGCRFIVQIIGGRTERVLFIVKYPVKEINSDTIWQLYKKAVEEIESLKEVRYNVLGLWKTGDIEDIIDTKTTDNIYEIIVGKLISNEQIVVKSSDLSQGISLLVKVVLELESVLSLGYKFIISESALKADLLIRPKEEHVDIDIDNNQGIMKYEEKSRFTKLYGIYREFIYTQGGDYSFRDRNGFLDEIIKRDVKDYANDIFNPYQYDLNRLLLISTRNSDVLILVINRIVEENPDISGIQDEIAVEIIEELVPIIYSESISSNIKIFISNLYENIKDSDKRKMQKYLIEENIFLEEIVHDVLKRIEKEKDHELLYTLSSRSFIDRGTAKEFDRIIKNAINSLNQKEVLKLIKFLLDEPELEPDESGKVLIKALYSEIIGYGNSMKFTNKHKEKLREFGIITPLTETQKGETEINRAIRKVFTVIIILIIFIIGIGIGEHYEPSNIIMNYFNTSSTSEQITSPPVIINYTPEPDVNSNIGEVKIFSVIVNQSVNITWINNELQVRQTNKSVTEASYANKSVAAGVWNISAKIENANGTDIITWEWHVNSTST</sequence>
<accession>A0AC61S9E1</accession>
<organism evidence="1 2">
    <name type="scientific">Candidatus Methanomarinus sp</name>
    <dbReference type="NCBI Taxonomy" id="3386244"/>
    <lineage>
        <taxon>Archaea</taxon>
        <taxon>Methanobacteriati</taxon>
        <taxon>Methanobacteriota</taxon>
        <taxon>Stenosarchaea group</taxon>
        <taxon>Methanomicrobia</taxon>
        <taxon>Methanosarcinales</taxon>
        <taxon>ANME-2 cluster</taxon>
        <taxon>Candidatus Methanocomedenaceae</taxon>
        <taxon>Candidatus Methanomarinus</taxon>
    </lineage>
</organism>